<evidence type="ECO:0000256" key="6">
    <source>
        <dbReference type="SAM" id="Phobius"/>
    </source>
</evidence>
<evidence type="ECO:0000313" key="8">
    <source>
        <dbReference type="Proteomes" id="UP000029859"/>
    </source>
</evidence>
<comment type="caution">
    <text evidence="7">The sequence shown here is derived from an EMBL/GenBank/DDBJ whole genome shotgun (WGS) entry which is preliminary data.</text>
</comment>
<keyword evidence="8" id="KW-1185">Reference proteome</keyword>
<sequence>MGEEVTLKRELGLLEITLSGVGSILGAGIYVLIGKAAGLSGNALWLSFLFAAIAAGLTAISYMELSSMFPKAGAEYEYVRNAFGEFPGLLIGLLVVFVEIISGSTVALGFAGYFEVLFHTPVIPSAIALILLFTLILFVGIKQSARAAILMTVIEIIGLLVIISIGLPYMGSVDYLEIQSLSGIFEASTLVFFAFLGFEEIVKLSQETKDPHRTTPRALIIAIATTILLYMLVALAAVSVLDWRILSTSSAPLAEVASVALGSNAFVILSLIALFSTANTVLLMQIGGSRILYGMAESGSLPSLISWVHPGTRTPWVSILVFTLLSIMFVFIGDIALVANMTNFMVFIIFITINLSLIWLRYSRPDIERPFRIPFNIGRFPLSPIFGILCALLLFAHLSLEVIVYGFILLLVGVLIVFIGLKSQSNLRQVK</sequence>
<dbReference type="GO" id="GO:0005886">
    <property type="term" value="C:plasma membrane"/>
    <property type="evidence" value="ECO:0007669"/>
    <property type="project" value="UniProtKB-SubCell"/>
</dbReference>
<feature type="transmembrane region" description="Helical" evidence="6">
    <location>
        <begin position="181"/>
        <end position="198"/>
    </location>
</feature>
<dbReference type="Pfam" id="PF13520">
    <property type="entry name" value="AA_permease_2"/>
    <property type="match status" value="1"/>
</dbReference>
<feature type="transmembrane region" description="Helical" evidence="6">
    <location>
        <begin position="12"/>
        <end position="33"/>
    </location>
</feature>
<dbReference type="OrthoDB" id="43026at2157"/>
<dbReference type="PIRSF" id="PIRSF006060">
    <property type="entry name" value="AA_transporter"/>
    <property type="match status" value="1"/>
</dbReference>
<dbReference type="Proteomes" id="UP000029859">
    <property type="component" value="Unassembled WGS sequence"/>
</dbReference>
<feature type="transmembrane region" description="Helical" evidence="6">
    <location>
        <begin position="374"/>
        <end position="396"/>
    </location>
</feature>
<dbReference type="RefSeq" id="WP_048193047.1">
    <property type="nucleotide sequence ID" value="NZ_CAAGSM010000008.1"/>
</dbReference>
<keyword evidence="3 6" id="KW-0812">Transmembrane</keyword>
<dbReference type="InterPro" id="IPR050367">
    <property type="entry name" value="APC_superfamily"/>
</dbReference>
<dbReference type="InterPro" id="IPR002293">
    <property type="entry name" value="AA/rel_permease1"/>
</dbReference>
<dbReference type="PANTHER" id="PTHR42770">
    <property type="entry name" value="AMINO ACID TRANSPORTER-RELATED"/>
    <property type="match status" value="1"/>
</dbReference>
<keyword evidence="5 6" id="KW-0472">Membrane</keyword>
<evidence type="ECO:0000256" key="1">
    <source>
        <dbReference type="ARBA" id="ARBA00004651"/>
    </source>
</evidence>
<feature type="transmembrane region" description="Helical" evidence="6">
    <location>
        <begin position="86"/>
        <end position="110"/>
    </location>
</feature>
<dbReference type="GO" id="GO:0022857">
    <property type="term" value="F:transmembrane transporter activity"/>
    <property type="evidence" value="ECO:0007669"/>
    <property type="project" value="InterPro"/>
</dbReference>
<reference evidence="7 8" key="1">
    <citation type="submission" date="2014-09" db="EMBL/GenBank/DDBJ databases">
        <title>Draft genome sequence of an obligately methylotrophic methanogen, Methanococcoides methylutens, isolated from marine sediment.</title>
        <authorList>
            <person name="Guan Y."/>
            <person name="Ngugi D.K."/>
            <person name="Blom J."/>
            <person name="Ali S."/>
            <person name="Ferry J.G."/>
            <person name="Stingl U."/>
        </authorList>
    </citation>
    <scope>NUCLEOTIDE SEQUENCE [LARGE SCALE GENOMIC DNA]</scope>
    <source>
        <strain evidence="7 8">DSM 2657</strain>
    </source>
</reference>
<evidence type="ECO:0000256" key="4">
    <source>
        <dbReference type="ARBA" id="ARBA00022989"/>
    </source>
</evidence>
<dbReference type="AlphaFoldDB" id="A0A099T6C4"/>
<feature type="transmembrane region" description="Helical" evidence="6">
    <location>
        <begin position="344"/>
        <end position="362"/>
    </location>
</feature>
<comment type="subcellular location">
    <subcellularLocation>
        <location evidence="1">Cell membrane</location>
        <topology evidence="1">Multi-pass membrane protein</topology>
    </subcellularLocation>
</comment>
<dbReference type="EMBL" id="JRHO01000002">
    <property type="protein sequence ID" value="KGK99771.1"/>
    <property type="molecule type" value="Genomic_DNA"/>
</dbReference>
<dbReference type="Gene3D" id="1.20.1740.10">
    <property type="entry name" value="Amino acid/polyamine transporter I"/>
    <property type="match status" value="1"/>
</dbReference>
<feature type="transmembrane region" description="Helical" evidence="6">
    <location>
        <begin position="122"/>
        <end position="141"/>
    </location>
</feature>
<accession>A0A099T6C4</accession>
<feature type="transmembrane region" description="Helical" evidence="6">
    <location>
        <begin position="148"/>
        <end position="169"/>
    </location>
</feature>
<feature type="transmembrane region" description="Helical" evidence="6">
    <location>
        <begin position="45"/>
        <end position="65"/>
    </location>
</feature>
<name>A0A099T6C4_METMT</name>
<feature type="transmembrane region" description="Helical" evidence="6">
    <location>
        <begin position="261"/>
        <end position="283"/>
    </location>
</feature>
<proteinExistence type="predicted"/>
<keyword evidence="4 6" id="KW-1133">Transmembrane helix</keyword>
<evidence type="ECO:0000256" key="2">
    <source>
        <dbReference type="ARBA" id="ARBA00022475"/>
    </source>
</evidence>
<evidence type="ECO:0000256" key="5">
    <source>
        <dbReference type="ARBA" id="ARBA00023136"/>
    </source>
</evidence>
<keyword evidence="2" id="KW-1003">Cell membrane</keyword>
<organism evidence="7 8">
    <name type="scientific">Methanococcoides methylutens</name>
    <dbReference type="NCBI Taxonomy" id="2226"/>
    <lineage>
        <taxon>Archaea</taxon>
        <taxon>Methanobacteriati</taxon>
        <taxon>Methanobacteriota</taxon>
        <taxon>Stenosarchaea group</taxon>
        <taxon>Methanomicrobia</taxon>
        <taxon>Methanosarcinales</taxon>
        <taxon>Methanosarcinaceae</taxon>
        <taxon>Methanococcoides</taxon>
    </lineage>
</organism>
<protein>
    <submittedName>
        <fullName evidence="7">Amino acid transporter</fullName>
    </submittedName>
</protein>
<feature type="transmembrane region" description="Helical" evidence="6">
    <location>
        <begin position="219"/>
        <end position="241"/>
    </location>
</feature>
<gene>
    <name evidence="7" type="ORF">LI82_00770</name>
</gene>
<feature type="transmembrane region" description="Helical" evidence="6">
    <location>
        <begin position="402"/>
        <end position="421"/>
    </location>
</feature>
<feature type="transmembrane region" description="Helical" evidence="6">
    <location>
        <begin position="316"/>
        <end position="338"/>
    </location>
</feature>
<evidence type="ECO:0000313" key="7">
    <source>
        <dbReference type="EMBL" id="KGK99771.1"/>
    </source>
</evidence>
<dbReference type="PANTHER" id="PTHR42770:SF11">
    <property type="entry name" value="INNER MEMBRANE TRANSPORT PROTEIN YBAT"/>
    <property type="match status" value="1"/>
</dbReference>
<evidence type="ECO:0000256" key="3">
    <source>
        <dbReference type="ARBA" id="ARBA00022692"/>
    </source>
</evidence>